<keyword evidence="7 9" id="KW-1015">Disulfide bond</keyword>
<evidence type="ECO:0000256" key="10">
    <source>
        <dbReference type="SAM" id="Phobius"/>
    </source>
</evidence>
<feature type="transmembrane region" description="Helical" evidence="10">
    <location>
        <begin position="847"/>
        <end position="868"/>
    </location>
</feature>
<dbReference type="SUPFAM" id="SSF57424">
    <property type="entry name" value="LDL receptor-like module"/>
    <property type="match status" value="1"/>
</dbReference>
<evidence type="ECO:0000256" key="9">
    <source>
        <dbReference type="PROSITE-ProRule" id="PRU00124"/>
    </source>
</evidence>
<dbReference type="GO" id="GO:0016020">
    <property type="term" value="C:membrane"/>
    <property type="evidence" value="ECO:0007669"/>
    <property type="project" value="UniProtKB-SubCell"/>
</dbReference>
<comment type="subcellular location">
    <subcellularLocation>
        <location evidence="1">Membrane</location>
        <topology evidence="1">Multi-pass membrane protein</topology>
    </subcellularLocation>
</comment>
<evidence type="ECO:0000256" key="1">
    <source>
        <dbReference type="ARBA" id="ARBA00004141"/>
    </source>
</evidence>
<reference evidence="12 13" key="1">
    <citation type="submission" date="2023-03" db="EMBL/GenBank/DDBJ databases">
        <title>High-quality genome of Scylla paramamosain provides insights in environmental adaptation.</title>
        <authorList>
            <person name="Zhang L."/>
        </authorList>
    </citation>
    <scope>NUCLEOTIDE SEQUENCE [LARGE SCALE GENOMIC DNA]</scope>
    <source>
        <strain evidence="12">LZ_2023a</strain>
        <tissue evidence="12">Muscle</tissue>
    </source>
</reference>
<comment type="caution">
    <text evidence="12">The sequence shown here is derived from an EMBL/GenBank/DDBJ whole genome shotgun (WGS) entry which is preliminary data.</text>
</comment>
<feature type="transmembrane region" description="Helical" evidence="10">
    <location>
        <begin position="741"/>
        <end position="762"/>
    </location>
</feature>
<evidence type="ECO:0000256" key="7">
    <source>
        <dbReference type="ARBA" id="ARBA00023157"/>
    </source>
</evidence>
<evidence type="ECO:0000259" key="11">
    <source>
        <dbReference type="Pfam" id="PF02931"/>
    </source>
</evidence>
<dbReference type="PANTHER" id="PTHR18945">
    <property type="entry name" value="NEUROTRANSMITTER GATED ION CHANNEL"/>
    <property type="match status" value="1"/>
</dbReference>
<keyword evidence="5 10" id="KW-1133">Transmembrane helix</keyword>
<name>A0AAW0V6J7_SCYPA</name>
<evidence type="ECO:0000313" key="12">
    <source>
        <dbReference type="EMBL" id="KAK8407018.1"/>
    </source>
</evidence>
<dbReference type="Gene3D" id="4.10.400.10">
    <property type="entry name" value="Low-density Lipoprotein Receptor"/>
    <property type="match status" value="1"/>
</dbReference>
<keyword evidence="3" id="KW-0732">Signal</keyword>
<dbReference type="PROSITE" id="PS01209">
    <property type="entry name" value="LDLRA_1"/>
    <property type="match status" value="1"/>
</dbReference>
<dbReference type="InterPro" id="IPR006202">
    <property type="entry name" value="Neur_chan_lig-bd"/>
</dbReference>
<dbReference type="CDD" id="cd00112">
    <property type="entry name" value="LDLa"/>
    <property type="match status" value="1"/>
</dbReference>
<keyword evidence="13" id="KW-1185">Reference proteome</keyword>
<dbReference type="AlphaFoldDB" id="A0AAW0V6J7"/>
<feature type="transmembrane region" description="Helical" evidence="10">
    <location>
        <begin position="774"/>
        <end position="793"/>
    </location>
</feature>
<sequence length="877" mass="98009">MLPSQAQGKMVVVAVVVMVTVPPPHFSTTLAQGVETALAPFIEAEQVMELVFPLGMTGGAVATSDRAEFHIGESTLFLQQPLSLCLWLKAAVSTATARIISYFYKDIVIFVSRSGAMISIRTESQLVDVHEESLTPRTWHQLCLLRSPDSQVHMLLNGRTHASVPYPANDSGVDYRQERNGKAIASLIRRAEDRSGKNFTNVPLIILGSLESEFESPIGRIADVRMYWKLLSTTETETLRMCSEKAPEGTKLEIQYTTEAVMLRKVPKQVMCSDFWIHVVTYTAYTKQGYTEALCTKLGGWLPAPQNFDDLINIADILPDYSGKPEMYFWLSNNTNKLALGMSEEWCCAQDLRHGGSLPMSVPCSSWARDFVCFISHGKSVHLLHSNEEIELFFGDVGENYLLVSDQGYSLTAENGSYVLRNLVGVRLGQREGQQITDIIGLRDWIITGGSRYSITLSTCHLDQFTCQNGDCLELERRCDKFPDCSDGSDEDNCHYLQPPPANYRSFLPPSTTTAVSLTVDITDIHDINMKESQLGISVTMELRWMDPRLTFTNMANKTRLDEALDQIWKPTVVFVGAKYEDNVNLYQGVNIMRFLFAESSTKGVPTVVNSSRALMQDGHQVRLILQLMLDLSVTCSYDLVLYPFDVQECGLNLALASELTGDTHWDSKDLHANHVLPQPALYGATIVKLEQLSKTEVVLRFLLERWYGSYMLTSYLPCLILLVIGTATQLYPVTAVSDRVMVTLSCLIVLASLLAQASATLPESASSKAIEVWFSYTIARMFLVSMVHTAVYRAESTVCDYTPEERTAKIQSPLMLKVVSARSVAPQRKPQKYPSKHDRAKRINHVGLTVGLALDLVFIASYFAYILTIRNRIFHA</sequence>
<feature type="disulfide bond" evidence="9">
    <location>
        <begin position="467"/>
        <end position="485"/>
    </location>
</feature>
<keyword evidence="8" id="KW-0325">Glycoprotein</keyword>
<keyword evidence="2 10" id="KW-0812">Transmembrane</keyword>
<dbReference type="SUPFAM" id="SSF90112">
    <property type="entry name" value="Neurotransmitter-gated ion-channel transmembrane pore"/>
    <property type="match status" value="1"/>
</dbReference>
<dbReference type="Gene3D" id="1.20.58.390">
    <property type="entry name" value="Neurotransmitter-gated ion-channel transmembrane domain"/>
    <property type="match status" value="1"/>
</dbReference>
<evidence type="ECO:0000256" key="5">
    <source>
        <dbReference type="ARBA" id="ARBA00022989"/>
    </source>
</evidence>
<feature type="disulfide bond" evidence="9">
    <location>
        <begin position="460"/>
        <end position="472"/>
    </location>
</feature>
<dbReference type="InterPro" id="IPR006201">
    <property type="entry name" value="Neur_channel"/>
</dbReference>
<gene>
    <name evidence="12" type="ORF">O3P69_007520</name>
</gene>
<evidence type="ECO:0000256" key="4">
    <source>
        <dbReference type="ARBA" id="ARBA00022737"/>
    </source>
</evidence>
<dbReference type="GO" id="GO:0004888">
    <property type="term" value="F:transmembrane signaling receptor activity"/>
    <property type="evidence" value="ECO:0007669"/>
    <property type="project" value="InterPro"/>
</dbReference>
<dbReference type="Pfam" id="PF02931">
    <property type="entry name" value="Neur_chan_LBD"/>
    <property type="match status" value="1"/>
</dbReference>
<proteinExistence type="predicted"/>
<feature type="disulfide bond" evidence="9">
    <location>
        <begin position="479"/>
        <end position="494"/>
    </location>
</feature>
<protein>
    <recommendedName>
        <fullName evidence="11">Neurotransmitter-gated ion-channel ligand-binding domain-containing protein</fullName>
    </recommendedName>
</protein>
<dbReference type="SMART" id="SM00192">
    <property type="entry name" value="LDLa"/>
    <property type="match status" value="1"/>
</dbReference>
<keyword evidence="6 10" id="KW-0472">Membrane</keyword>
<dbReference type="SUPFAM" id="SSF49899">
    <property type="entry name" value="Concanavalin A-like lectins/glucanases"/>
    <property type="match status" value="1"/>
</dbReference>
<dbReference type="InterPro" id="IPR013320">
    <property type="entry name" value="ConA-like_dom_sf"/>
</dbReference>
<dbReference type="InterPro" id="IPR038050">
    <property type="entry name" value="Neuro_actylchol_rec"/>
</dbReference>
<evidence type="ECO:0000256" key="2">
    <source>
        <dbReference type="ARBA" id="ARBA00022692"/>
    </source>
</evidence>
<dbReference type="GO" id="GO:0005230">
    <property type="term" value="F:extracellular ligand-gated monoatomic ion channel activity"/>
    <property type="evidence" value="ECO:0007669"/>
    <property type="project" value="InterPro"/>
</dbReference>
<dbReference type="InterPro" id="IPR036719">
    <property type="entry name" value="Neuro-gated_channel_TM_sf"/>
</dbReference>
<evidence type="ECO:0000256" key="8">
    <source>
        <dbReference type="ARBA" id="ARBA00023180"/>
    </source>
</evidence>
<evidence type="ECO:0000256" key="6">
    <source>
        <dbReference type="ARBA" id="ARBA00023136"/>
    </source>
</evidence>
<dbReference type="Gene3D" id="2.70.170.10">
    <property type="entry name" value="Neurotransmitter-gated ion-channel ligand-binding domain"/>
    <property type="match status" value="1"/>
</dbReference>
<dbReference type="Proteomes" id="UP001487740">
    <property type="component" value="Unassembled WGS sequence"/>
</dbReference>
<dbReference type="PROSITE" id="PS50068">
    <property type="entry name" value="LDLRA_2"/>
    <property type="match status" value="1"/>
</dbReference>
<organism evidence="12 13">
    <name type="scientific">Scylla paramamosain</name>
    <name type="common">Mud crab</name>
    <dbReference type="NCBI Taxonomy" id="85552"/>
    <lineage>
        <taxon>Eukaryota</taxon>
        <taxon>Metazoa</taxon>
        <taxon>Ecdysozoa</taxon>
        <taxon>Arthropoda</taxon>
        <taxon>Crustacea</taxon>
        <taxon>Multicrustacea</taxon>
        <taxon>Malacostraca</taxon>
        <taxon>Eumalacostraca</taxon>
        <taxon>Eucarida</taxon>
        <taxon>Decapoda</taxon>
        <taxon>Pleocyemata</taxon>
        <taxon>Brachyura</taxon>
        <taxon>Eubrachyura</taxon>
        <taxon>Portunoidea</taxon>
        <taxon>Portunidae</taxon>
        <taxon>Portuninae</taxon>
        <taxon>Scylla</taxon>
    </lineage>
</organism>
<dbReference type="InterPro" id="IPR002172">
    <property type="entry name" value="LDrepeatLR_classA_rpt"/>
</dbReference>
<feature type="domain" description="Neurotransmitter-gated ion-channel ligand-binding" evidence="11">
    <location>
        <begin position="504"/>
        <end position="655"/>
    </location>
</feature>
<dbReference type="EMBL" id="JARAKH010000002">
    <property type="protein sequence ID" value="KAK8407018.1"/>
    <property type="molecule type" value="Genomic_DNA"/>
</dbReference>
<feature type="transmembrane region" description="Helical" evidence="10">
    <location>
        <begin position="707"/>
        <end position="729"/>
    </location>
</feature>
<evidence type="ECO:0000256" key="3">
    <source>
        <dbReference type="ARBA" id="ARBA00022729"/>
    </source>
</evidence>
<dbReference type="Gene3D" id="2.60.120.200">
    <property type="match status" value="1"/>
</dbReference>
<accession>A0AAW0V6J7</accession>
<evidence type="ECO:0000313" key="13">
    <source>
        <dbReference type="Proteomes" id="UP001487740"/>
    </source>
</evidence>
<keyword evidence="4" id="KW-0677">Repeat</keyword>
<dbReference type="Pfam" id="PF00057">
    <property type="entry name" value="Ldl_recept_a"/>
    <property type="match status" value="1"/>
</dbReference>
<dbReference type="InterPro" id="IPR036055">
    <property type="entry name" value="LDL_receptor-like_sf"/>
</dbReference>
<dbReference type="InterPro" id="IPR036734">
    <property type="entry name" value="Neur_chan_lig-bd_sf"/>
</dbReference>
<dbReference type="InterPro" id="IPR023415">
    <property type="entry name" value="LDLR_class-A_CS"/>
</dbReference>
<dbReference type="FunFam" id="4.10.400.10:FF:000034">
    <property type="entry name" value="Low-density lipoprotein receptor-related protein 2"/>
    <property type="match status" value="1"/>
</dbReference>
<dbReference type="SUPFAM" id="SSF63712">
    <property type="entry name" value="Nicotinic receptor ligand binding domain-like"/>
    <property type="match status" value="1"/>
</dbReference>